<keyword evidence="1" id="KW-0732">Signal</keyword>
<name>A0ABY7D756_9BASI</name>
<dbReference type="EMBL" id="CP110437">
    <property type="protein sequence ID" value="WAQ92715.1"/>
    <property type="molecule type" value="Genomic_DNA"/>
</dbReference>
<evidence type="ECO:0000313" key="3">
    <source>
        <dbReference type="Proteomes" id="UP001164743"/>
    </source>
</evidence>
<keyword evidence="3" id="KW-1185">Reference proteome</keyword>
<protein>
    <recommendedName>
        <fullName evidence="4">Secreted protein</fullName>
    </recommendedName>
</protein>
<organism evidence="2 3">
    <name type="scientific">Puccinia triticina</name>
    <dbReference type="NCBI Taxonomy" id="208348"/>
    <lineage>
        <taxon>Eukaryota</taxon>
        <taxon>Fungi</taxon>
        <taxon>Dikarya</taxon>
        <taxon>Basidiomycota</taxon>
        <taxon>Pucciniomycotina</taxon>
        <taxon>Pucciniomycetes</taxon>
        <taxon>Pucciniales</taxon>
        <taxon>Pucciniaceae</taxon>
        <taxon>Puccinia</taxon>
    </lineage>
</organism>
<dbReference type="RefSeq" id="XP_053028270.1">
    <property type="nucleotide sequence ID" value="XM_053164287.1"/>
</dbReference>
<evidence type="ECO:0000313" key="2">
    <source>
        <dbReference type="EMBL" id="WAQ92715.1"/>
    </source>
</evidence>
<feature type="chain" id="PRO_5045150803" description="Secreted protein" evidence="1">
    <location>
        <begin position="29"/>
        <end position="74"/>
    </location>
</feature>
<gene>
    <name evidence="2" type="ORF">PtA15_17A197</name>
</gene>
<dbReference type="Proteomes" id="UP001164743">
    <property type="component" value="Chromosome 17A"/>
</dbReference>
<accession>A0ABY7D756</accession>
<evidence type="ECO:0008006" key="4">
    <source>
        <dbReference type="Google" id="ProtNLM"/>
    </source>
</evidence>
<dbReference type="GeneID" id="77805182"/>
<proteinExistence type="predicted"/>
<evidence type="ECO:0000256" key="1">
    <source>
        <dbReference type="SAM" id="SignalP"/>
    </source>
</evidence>
<sequence length="74" mass="7965">MDVSVREASTRQVILLLTIVALINPEHAHHATPANYGFSLAILSSRRYRITQVALSGEEAGGASEEAIALTGYR</sequence>
<reference evidence="2" key="1">
    <citation type="submission" date="2022-10" db="EMBL/GenBank/DDBJ databases">
        <title>Puccinia triticina Genome sequencing and assembly.</title>
        <authorList>
            <person name="Li C."/>
        </authorList>
    </citation>
    <scope>NUCLEOTIDE SEQUENCE</scope>
    <source>
        <strain evidence="2">Pt15</strain>
    </source>
</reference>
<feature type="signal peptide" evidence="1">
    <location>
        <begin position="1"/>
        <end position="28"/>
    </location>
</feature>